<gene>
    <name evidence="1" type="ORF">QAD02_021505</name>
</gene>
<accession>A0ACC2PQN4</accession>
<sequence length="472" mass="52806">MFLIIEICEVKNYPIRENLFGLVPTTYLKPQTGDSIVRYPSPPFFSNDTVSLQGFVESQVIPPSSWKEKKCIIHNVAGMKHFLCSQLSELPKKKHNEEKQGYDQHQKNLISISTMVNKVKKQDNGTRARNKPQAFSLGPNLAPPQSIPETLLADISNVSSPKTSSRTNTFPISDTGNSDGLQFGTNSGDEYSAGAMREVLSSVSQLLTTLMLGFCIVYLYQVKSVTNFPPTNSGKHGNETATQNLSMDLSVASLDVAQNISVEQIETDTSNISEPRNDIQYVVMSKADILVERSLNKNNILTFDKLKNLVHNLTLPLLTPEQFLIFDIVIRANTQEMRSDLKKFIIFTTSNVPDWTDNVEFVVERFISNEILCRNLRVSHGCVSKILNRYQETGSIKPGIIGGSKSRIATSEIETKIENYKLENPSIFSWEVRDRLIKDGLCDKDSVPSISAISRLMRDTVSGNDGEYLMPH</sequence>
<protein>
    <submittedName>
        <fullName evidence="1">Uncharacterized protein</fullName>
    </submittedName>
</protein>
<evidence type="ECO:0000313" key="1">
    <source>
        <dbReference type="EMBL" id="KAJ8685712.1"/>
    </source>
</evidence>
<keyword evidence="2" id="KW-1185">Reference proteome</keyword>
<dbReference type="EMBL" id="CM056741">
    <property type="protein sequence ID" value="KAJ8685712.1"/>
    <property type="molecule type" value="Genomic_DNA"/>
</dbReference>
<name>A0ACC2PQN4_9HYME</name>
<organism evidence="1 2">
    <name type="scientific">Eretmocerus hayati</name>
    <dbReference type="NCBI Taxonomy" id="131215"/>
    <lineage>
        <taxon>Eukaryota</taxon>
        <taxon>Metazoa</taxon>
        <taxon>Ecdysozoa</taxon>
        <taxon>Arthropoda</taxon>
        <taxon>Hexapoda</taxon>
        <taxon>Insecta</taxon>
        <taxon>Pterygota</taxon>
        <taxon>Neoptera</taxon>
        <taxon>Endopterygota</taxon>
        <taxon>Hymenoptera</taxon>
        <taxon>Apocrita</taxon>
        <taxon>Proctotrupomorpha</taxon>
        <taxon>Chalcidoidea</taxon>
        <taxon>Aphelinidae</taxon>
        <taxon>Aphelininae</taxon>
        <taxon>Eretmocerus</taxon>
    </lineage>
</organism>
<reference evidence="1" key="1">
    <citation type="submission" date="2023-04" db="EMBL/GenBank/DDBJ databases">
        <title>A chromosome-level genome assembly of the parasitoid wasp Eretmocerus hayati.</title>
        <authorList>
            <person name="Zhong Y."/>
            <person name="Liu S."/>
            <person name="Liu Y."/>
        </authorList>
    </citation>
    <scope>NUCLEOTIDE SEQUENCE</scope>
    <source>
        <strain evidence="1">ZJU_SS_LIU_2023</strain>
    </source>
</reference>
<evidence type="ECO:0000313" key="2">
    <source>
        <dbReference type="Proteomes" id="UP001239111"/>
    </source>
</evidence>
<dbReference type="Proteomes" id="UP001239111">
    <property type="component" value="Chromosome 1"/>
</dbReference>
<proteinExistence type="predicted"/>
<comment type="caution">
    <text evidence="1">The sequence shown here is derived from an EMBL/GenBank/DDBJ whole genome shotgun (WGS) entry which is preliminary data.</text>
</comment>